<dbReference type="GO" id="GO:0016791">
    <property type="term" value="F:phosphatase activity"/>
    <property type="evidence" value="ECO:0007669"/>
    <property type="project" value="TreeGrafter"/>
</dbReference>
<dbReference type="InterPro" id="IPR006379">
    <property type="entry name" value="HAD-SF_hydro_IIB"/>
</dbReference>
<dbReference type="PANTHER" id="PTHR10000">
    <property type="entry name" value="PHOSPHOSERINE PHOSPHATASE"/>
    <property type="match status" value="1"/>
</dbReference>
<dbReference type="InterPro" id="IPR000150">
    <property type="entry name" value="Cof"/>
</dbReference>
<dbReference type="EMBL" id="BLYI01000014">
    <property type="protein sequence ID" value="GFO84380.1"/>
    <property type="molecule type" value="Genomic_DNA"/>
</dbReference>
<dbReference type="NCBIfam" id="TIGR00099">
    <property type="entry name" value="Cof-subfamily"/>
    <property type="match status" value="1"/>
</dbReference>
<dbReference type="Proteomes" id="UP000613208">
    <property type="component" value="Unassembled WGS sequence"/>
</dbReference>
<gene>
    <name evidence="1" type="ORF">ANBU17_07270</name>
</gene>
<accession>A0A916Q846</accession>
<dbReference type="PANTHER" id="PTHR10000:SF55">
    <property type="entry name" value="5-AMINO-6-(5-PHOSPHO-D-RIBITYLAMINO)URACIL PHOSPHATASE YCSE"/>
    <property type="match status" value="1"/>
</dbReference>
<reference evidence="1" key="1">
    <citation type="submission" date="2020-06" db="EMBL/GenBank/DDBJ databases">
        <title>Characterization of fructooligosaccharide metabolism and fructooligosaccharide-degrading enzymes in human commensal butyrate producers.</title>
        <authorList>
            <person name="Tanno H."/>
            <person name="Fujii T."/>
            <person name="Hirano K."/>
            <person name="Maeno S."/>
            <person name="Tonozuka T."/>
            <person name="Sakamoto M."/>
            <person name="Ohkuma M."/>
            <person name="Tochio T."/>
            <person name="Endo A."/>
        </authorList>
    </citation>
    <scope>NUCLEOTIDE SEQUENCE</scope>
    <source>
        <strain evidence="1">JCM 17466</strain>
    </source>
</reference>
<proteinExistence type="predicted"/>
<dbReference type="InterPro" id="IPR023214">
    <property type="entry name" value="HAD_sf"/>
</dbReference>
<evidence type="ECO:0000313" key="1">
    <source>
        <dbReference type="EMBL" id="GFO84380.1"/>
    </source>
</evidence>
<dbReference type="SFLD" id="SFLDG01140">
    <property type="entry name" value="C2.B:_Phosphomannomutase_and_P"/>
    <property type="match status" value="1"/>
</dbReference>
<organism evidence="1 2">
    <name type="scientific">Anaerostipes butyraticus</name>
    <dbReference type="NCBI Taxonomy" id="645466"/>
    <lineage>
        <taxon>Bacteria</taxon>
        <taxon>Bacillati</taxon>
        <taxon>Bacillota</taxon>
        <taxon>Clostridia</taxon>
        <taxon>Lachnospirales</taxon>
        <taxon>Lachnospiraceae</taxon>
        <taxon>Anaerostipes</taxon>
    </lineage>
</organism>
<sequence length="294" mass="33297">MIRLVASDLDGTLLDSYRRITEENREAIARLQENDIEFIINTGREYQNVLDIAAEANLKCGMICSNGASGYDENGNLLFQHFIPMEHVKEIIRIFHQLDFTPNLFSQFGRLSILSEEKLREYTKNVMIPAMQLSHPNFVYTENALNDLVKRVIYIDGEEALYQSDHKILKITTHSPKPERLAELREALKEVPDLAIANTSIADIEITSVHAQKGIGLMDYAKTKGYHPDEIVAVGDSGNDYSMLSLPGIHSVAMANATEEIQNICVYRTRDNSNDGIAYMIRCILADRNNFELR</sequence>
<dbReference type="RefSeq" id="WP_201310126.1">
    <property type="nucleotide sequence ID" value="NZ_BLYI01000014.1"/>
</dbReference>
<dbReference type="Gene3D" id="3.40.50.1000">
    <property type="entry name" value="HAD superfamily/HAD-like"/>
    <property type="match status" value="1"/>
</dbReference>
<dbReference type="AlphaFoldDB" id="A0A916Q846"/>
<name>A0A916Q846_9FIRM</name>
<protein>
    <submittedName>
        <fullName evidence="1">Uncharacterized protein</fullName>
    </submittedName>
</protein>
<evidence type="ECO:0000313" key="2">
    <source>
        <dbReference type="Proteomes" id="UP000613208"/>
    </source>
</evidence>
<dbReference type="CDD" id="cd07516">
    <property type="entry name" value="HAD_Pase"/>
    <property type="match status" value="1"/>
</dbReference>
<keyword evidence="2" id="KW-1185">Reference proteome</keyword>
<dbReference type="GO" id="GO:0005829">
    <property type="term" value="C:cytosol"/>
    <property type="evidence" value="ECO:0007669"/>
    <property type="project" value="TreeGrafter"/>
</dbReference>
<dbReference type="SUPFAM" id="SSF56784">
    <property type="entry name" value="HAD-like"/>
    <property type="match status" value="1"/>
</dbReference>
<dbReference type="NCBIfam" id="TIGR01484">
    <property type="entry name" value="HAD-SF-IIB"/>
    <property type="match status" value="1"/>
</dbReference>
<dbReference type="Pfam" id="PF08282">
    <property type="entry name" value="Hydrolase_3"/>
    <property type="match status" value="1"/>
</dbReference>
<dbReference type="SFLD" id="SFLDS00003">
    <property type="entry name" value="Haloacid_Dehalogenase"/>
    <property type="match status" value="1"/>
</dbReference>
<dbReference type="Gene3D" id="3.30.1240.10">
    <property type="match status" value="1"/>
</dbReference>
<dbReference type="InterPro" id="IPR036412">
    <property type="entry name" value="HAD-like_sf"/>
</dbReference>
<dbReference type="GO" id="GO:0000287">
    <property type="term" value="F:magnesium ion binding"/>
    <property type="evidence" value="ECO:0007669"/>
    <property type="project" value="TreeGrafter"/>
</dbReference>
<comment type="caution">
    <text evidence="1">The sequence shown here is derived from an EMBL/GenBank/DDBJ whole genome shotgun (WGS) entry which is preliminary data.</text>
</comment>